<keyword evidence="5" id="KW-0067">ATP-binding</keyword>
<feature type="transmembrane region" description="Helical" evidence="8">
    <location>
        <begin position="514"/>
        <end position="534"/>
    </location>
</feature>
<evidence type="ECO:0000256" key="2">
    <source>
        <dbReference type="ARBA" id="ARBA00022448"/>
    </source>
</evidence>
<comment type="subcellular location">
    <subcellularLocation>
        <location evidence="1">Membrane</location>
        <topology evidence="1">Multi-pass membrane protein</topology>
    </subcellularLocation>
</comment>
<evidence type="ECO:0000256" key="4">
    <source>
        <dbReference type="ARBA" id="ARBA00022741"/>
    </source>
</evidence>
<protein>
    <recommendedName>
        <fullName evidence="9">ABC transporter domain-containing protein</fullName>
    </recommendedName>
</protein>
<evidence type="ECO:0000256" key="3">
    <source>
        <dbReference type="ARBA" id="ARBA00022692"/>
    </source>
</evidence>
<evidence type="ECO:0000256" key="5">
    <source>
        <dbReference type="ARBA" id="ARBA00022840"/>
    </source>
</evidence>
<evidence type="ECO:0000256" key="7">
    <source>
        <dbReference type="ARBA" id="ARBA00023136"/>
    </source>
</evidence>
<dbReference type="GO" id="GO:0140359">
    <property type="term" value="F:ABC-type transporter activity"/>
    <property type="evidence" value="ECO:0007669"/>
    <property type="project" value="InterPro"/>
</dbReference>
<keyword evidence="4" id="KW-0547">Nucleotide-binding</keyword>
<dbReference type="PROSITE" id="PS50893">
    <property type="entry name" value="ABC_TRANSPORTER_2"/>
    <property type="match status" value="1"/>
</dbReference>
<dbReference type="GO" id="GO:0016020">
    <property type="term" value="C:membrane"/>
    <property type="evidence" value="ECO:0007669"/>
    <property type="project" value="UniProtKB-SubCell"/>
</dbReference>
<evidence type="ECO:0000256" key="6">
    <source>
        <dbReference type="ARBA" id="ARBA00022989"/>
    </source>
</evidence>
<feature type="transmembrane region" description="Helical" evidence="8">
    <location>
        <begin position="452"/>
        <end position="474"/>
    </location>
</feature>
<keyword evidence="3 8" id="KW-0812">Transmembrane</keyword>
<keyword evidence="2" id="KW-0813">Transport</keyword>
<evidence type="ECO:0000256" key="1">
    <source>
        <dbReference type="ARBA" id="ARBA00004141"/>
    </source>
</evidence>
<accession>A0A2T4UKD1</accession>
<dbReference type="SMART" id="SM00382">
    <property type="entry name" value="AAA"/>
    <property type="match status" value="1"/>
</dbReference>
<keyword evidence="7 8" id="KW-0472">Membrane</keyword>
<dbReference type="InterPro" id="IPR003439">
    <property type="entry name" value="ABC_transporter-like_ATP-bd"/>
</dbReference>
<feature type="domain" description="ABC transporter" evidence="9">
    <location>
        <begin position="17"/>
        <end position="246"/>
    </location>
</feature>
<reference evidence="10 11" key="1">
    <citation type="submission" date="2018-03" db="EMBL/GenBank/DDBJ databases">
        <title>Aquarubrobacter algicola gen. nov., sp. nov., a novel actinobacterium isolated from shallow eutrophic lake during the end of cyanobacterial harmful algal blooms.</title>
        <authorList>
            <person name="Chun S.J."/>
        </authorList>
    </citation>
    <scope>NUCLEOTIDE SEQUENCE [LARGE SCALE GENOMIC DNA]</scope>
    <source>
        <strain evidence="10 11">Seoho-28</strain>
    </source>
</reference>
<proteinExistence type="predicted"/>
<keyword evidence="6 8" id="KW-1133">Transmembrane helix</keyword>
<dbReference type="Proteomes" id="UP000240739">
    <property type="component" value="Unassembled WGS sequence"/>
</dbReference>
<feature type="transmembrane region" description="Helical" evidence="8">
    <location>
        <begin position="334"/>
        <end position="360"/>
    </location>
</feature>
<dbReference type="PANTHER" id="PTHR48041:SF139">
    <property type="entry name" value="PROTEIN SCARLET"/>
    <property type="match status" value="1"/>
</dbReference>
<evidence type="ECO:0000259" key="9">
    <source>
        <dbReference type="PROSITE" id="PS50893"/>
    </source>
</evidence>
<dbReference type="InterPro" id="IPR003593">
    <property type="entry name" value="AAA+_ATPase"/>
</dbReference>
<feature type="transmembrane region" description="Helical" evidence="8">
    <location>
        <begin position="417"/>
        <end position="440"/>
    </location>
</feature>
<feature type="transmembrane region" description="Helical" evidence="8">
    <location>
        <begin position="380"/>
        <end position="405"/>
    </location>
</feature>
<dbReference type="InterPro" id="IPR013525">
    <property type="entry name" value="ABC2_TM"/>
</dbReference>
<dbReference type="Pfam" id="PF01061">
    <property type="entry name" value="ABC2_membrane"/>
    <property type="match status" value="1"/>
</dbReference>
<keyword evidence="11" id="KW-1185">Reference proteome</keyword>
<name>A0A2T4UKD1_9ACTN</name>
<dbReference type="InterPro" id="IPR050352">
    <property type="entry name" value="ABCG_transporters"/>
</dbReference>
<dbReference type="InterPro" id="IPR027417">
    <property type="entry name" value="P-loop_NTPase"/>
</dbReference>
<dbReference type="OrthoDB" id="9804819at2"/>
<dbReference type="GO" id="GO:0005524">
    <property type="term" value="F:ATP binding"/>
    <property type="evidence" value="ECO:0007669"/>
    <property type="project" value="UniProtKB-KW"/>
</dbReference>
<evidence type="ECO:0000313" key="10">
    <source>
        <dbReference type="EMBL" id="PTL59681.1"/>
    </source>
</evidence>
<dbReference type="Gene3D" id="3.40.50.300">
    <property type="entry name" value="P-loop containing nucleotide triphosphate hydrolases"/>
    <property type="match status" value="1"/>
</dbReference>
<dbReference type="RefSeq" id="WP_107568324.1">
    <property type="nucleotide sequence ID" value="NZ_PYYB01000001.1"/>
</dbReference>
<dbReference type="AlphaFoldDB" id="A0A2T4UKD1"/>
<dbReference type="GO" id="GO:0016887">
    <property type="term" value="F:ATP hydrolysis activity"/>
    <property type="evidence" value="ECO:0007669"/>
    <property type="project" value="InterPro"/>
</dbReference>
<evidence type="ECO:0000313" key="11">
    <source>
        <dbReference type="Proteomes" id="UP000240739"/>
    </source>
</evidence>
<organism evidence="10 11">
    <name type="scientific">Paraconexibacter algicola</name>
    <dbReference type="NCBI Taxonomy" id="2133960"/>
    <lineage>
        <taxon>Bacteria</taxon>
        <taxon>Bacillati</taxon>
        <taxon>Actinomycetota</taxon>
        <taxon>Thermoleophilia</taxon>
        <taxon>Solirubrobacterales</taxon>
        <taxon>Paraconexibacteraceae</taxon>
        <taxon>Paraconexibacter</taxon>
    </lineage>
</organism>
<dbReference type="Pfam" id="PF00005">
    <property type="entry name" value="ABC_tran"/>
    <property type="match status" value="1"/>
</dbReference>
<feature type="transmembrane region" description="Helical" evidence="8">
    <location>
        <begin position="303"/>
        <end position="322"/>
    </location>
</feature>
<comment type="caution">
    <text evidence="10">The sequence shown here is derived from an EMBL/GenBank/DDBJ whole genome shotgun (WGS) entry which is preliminary data.</text>
</comment>
<dbReference type="PANTHER" id="PTHR48041">
    <property type="entry name" value="ABC TRANSPORTER G FAMILY MEMBER 28"/>
    <property type="match status" value="1"/>
</dbReference>
<gene>
    <name evidence="10" type="ORF">C7Y72_08475</name>
</gene>
<dbReference type="SUPFAM" id="SSF52540">
    <property type="entry name" value="P-loop containing nucleoside triphosphate hydrolases"/>
    <property type="match status" value="1"/>
</dbReference>
<dbReference type="EMBL" id="PYYB01000001">
    <property type="protein sequence ID" value="PTL59681.1"/>
    <property type="molecule type" value="Genomic_DNA"/>
</dbReference>
<sequence>MASVEETTTRTAGARGLEARAVTVTAGGQTILRGTSITVPVGKLVALIGPSGSGKSTLLRALAGVTVPTAGSVDLDGHSIRLRSTDVGYVPFGTLLHPELTVREALRYAAELRLPAGTTATELDERVDEVLAQLQMTDRADHRVATLSDGQKRRASCGAELVGRPPVLLLDEPATGLDAVLEARMMRLLRRLADEGRGVLVATHATSSLGLCDQVAVMAPGGELRFVGTPQEMLTRFGVSSYDEVYEALDLEGAPAMEDEPFPDALPGPPPAMERKPFPPLGRQTTALAARYATCTWRDRRSLAILVGQAPIIGLGIGLAMPPNVFDNPTLGPYYKVTMCFLLLVGAIWLGIITACREIVKERAIVDREVAVGVRFDAYLLAKCAVLFPMVAGQVTLLLVAAMLLQPIAGGPAGFGQLLVVCVAAGWAAVAMGLWLSAAVQKPDQATSSVPLLLIPQLLFAGAVIPYATMVAPVKAVANLMISRWALTGMGNSVGLDGSLSNDFGAVTGFEPDFYATPMVVTVGILVAGTLLMLSATGMTLDRRLSAAR</sequence>
<evidence type="ECO:0000256" key="8">
    <source>
        <dbReference type="SAM" id="Phobius"/>
    </source>
</evidence>